<accession>A0A1T4PX18</accession>
<dbReference type="PANTHER" id="PTHR43404:SF1">
    <property type="entry name" value="MNN4P"/>
    <property type="match status" value="1"/>
</dbReference>
<keyword evidence="3" id="KW-1185">Reference proteome</keyword>
<dbReference type="PANTHER" id="PTHR43404">
    <property type="entry name" value="LIPOPOLYSACCHARIDE CHOLINEPHOSPHOTRANSFERASE LICD"/>
    <property type="match status" value="1"/>
</dbReference>
<feature type="domain" description="LicD/FKTN/FKRP nucleotidyltransferase" evidence="1">
    <location>
        <begin position="227"/>
        <end position="275"/>
    </location>
</feature>
<proteinExistence type="predicted"/>
<dbReference type="InterPro" id="IPR007074">
    <property type="entry name" value="LicD/FKTN/FKRP_NTP_transf"/>
</dbReference>
<evidence type="ECO:0000313" key="2">
    <source>
        <dbReference type="EMBL" id="SJZ95488.1"/>
    </source>
</evidence>
<organism evidence="2 3">
    <name type="scientific">Chitinophaga eiseniae</name>
    <dbReference type="NCBI Taxonomy" id="634771"/>
    <lineage>
        <taxon>Bacteria</taxon>
        <taxon>Pseudomonadati</taxon>
        <taxon>Bacteroidota</taxon>
        <taxon>Chitinophagia</taxon>
        <taxon>Chitinophagales</taxon>
        <taxon>Chitinophagaceae</taxon>
        <taxon>Chitinophaga</taxon>
    </lineage>
</organism>
<dbReference type="OrthoDB" id="9786100at2"/>
<reference evidence="3" key="1">
    <citation type="submission" date="2017-02" db="EMBL/GenBank/DDBJ databases">
        <authorList>
            <person name="Varghese N."/>
            <person name="Submissions S."/>
        </authorList>
    </citation>
    <scope>NUCLEOTIDE SEQUENCE [LARGE SCALE GENOMIC DNA]</scope>
    <source>
        <strain evidence="3">DSM 22224</strain>
    </source>
</reference>
<dbReference type="Pfam" id="PF04991">
    <property type="entry name" value="LicD"/>
    <property type="match status" value="1"/>
</dbReference>
<dbReference type="Proteomes" id="UP000190367">
    <property type="component" value="Unassembled WGS sequence"/>
</dbReference>
<evidence type="ECO:0000259" key="1">
    <source>
        <dbReference type="Pfam" id="PF04991"/>
    </source>
</evidence>
<sequence length="406" mass="47929">MRIYTLTVNSDQSICINISTDNNSYSLPWSDFSHDVTIDREYQWGKWGVPLSSFDINYFLAHRFIWHHFATSSKDNDWCLIKESGVELVWSQERIKQFTNRIPPSCDLYFPFDKTWQNQKMLLTPSVLGYYWGAHIYLLQASGARRMLPITSLKQAIDDELLQLSFNNLIEVYYSNEDNFFEYDDTVAPSYISRRNQIRQAIFNHSAWDERSRQKVRHLIHIVNSHAKNHHIPLVLHGGTLLGAIRHGGIMPWDDDLDFGISDGNIQVLLTALSEEKNIQYTSWRANFNGNPSIYYKIWMKDGDVIPGRPYTFPFLDLWIYREDIDHITYKELPPFDKPRYFPLQEIQFEGSQLWLPNDSHTVLDLLFKDWRNLIKVYPLCHRLEQYLFKPLSYAIKVDKKGRMLA</sequence>
<dbReference type="AlphaFoldDB" id="A0A1T4PX18"/>
<name>A0A1T4PX18_9BACT</name>
<dbReference type="RefSeq" id="WP_078668626.1">
    <property type="nucleotide sequence ID" value="NZ_FUWZ01000002.1"/>
</dbReference>
<evidence type="ECO:0000313" key="3">
    <source>
        <dbReference type="Proteomes" id="UP000190367"/>
    </source>
</evidence>
<dbReference type="EMBL" id="FUWZ01000002">
    <property type="protein sequence ID" value="SJZ95488.1"/>
    <property type="molecule type" value="Genomic_DNA"/>
</dbReference>
<gene>
    <name evidence="2" type="ORF">SAMN04488128_10224</name>
</gene>
<dbReference type="InterPro" id="IPR052942">
    <property type="entry name" value="LPS_cholinephosphotransferase"/>
</dbReference>
<dbReference type="GO" id="GO:0009100">
    <property type="term" value="P:glycoprotein metabolic process"/>
    <property type="evidence" value="ECO:0007669"/>
    <property type="project" value="UniProtKB-ARBA"/>
</dbReference>
<protein>
    <submittedName>
        <fullName evidence="2">LicD family protein</fullName>
    </submittedName>
</protein>
<dbReference type="STRING" id="634771.SAMN04488128_10224"/>